<dbReference type="Gene3D" id="3.55.50.10">
    <property type="entry name" value="Baseplate protein-like domains"/>
    <property type="match status" value="1"/>
</dbReference>
<dbReference type="SUPFAM" id="SSF69255">
    <property type="entry name" value="gp5 N-terminal domain-like"/>
    <property type="match status" value="1"/>
</dbReference>
<feature type="domain" description="Gp5/Type VI secretion system Vgr C-terminal trimerisation" evidence="3">
    <location>
        <begin position="476"/>
        <end position="581"/>
    </location>
</feature>
<dbReference type="Proteomes" id="UP000240481">
    <property type="component" value="Unassembled WGS sequence"/>
</dbReference>
<organism evidence="4 5">
    <name type="scientific">Photobacterium swingsii</name>
    <dbReference type="NCBI Taxonomy" id="680026"/>
    <lineage>
        <taxon>Bacteria</taxon>
        <taxon>Pseudomonadati</taxon>
        <taxon>Pseudomonadota</taxon>
        <taxon>Gammaproteobacteria</taxon>
        <taxon>Vibrionales</taxon>
        <taxon>Vibrionaceae</taxon>
        <taxon>Photobacterium</taxon>
    </lineage>
</organism>
<sequence>MQKTLQEKNSIKISTLLGQDSLILTSFDYNESFSELYSLKANAFANGVLIERDSLIGSKVTIEFKYNVDKQTITRYFNGIVAQLECVGSRVPDSADGKLYQDYILTIRPDFYLASFKNHYKIYQDKTLEEIIGDVLGRHAIAFKDDRVKSYPTYGYKVQYHETDLEFVMRLLQDEGIFFFFEHSEDSHQLVLADSIESYVQCEEADVCHMTGSYNKPHIHHWTTGLQLAIGSSAVSGFSVDSPSNPPSAMHSQCIQGITPLESELYQYQAESGFNPRVDFSSSNILEALQRDTLSCSGSSNCRSFTVGKTFSFSEHEDPTQVGKSYVITQQHLHVAIHSQMGAQKESQQVIHNQFSCVPDTVAYRPHNIITKPRIHGVQTAIVSGKEGEEVYLDELGRVKVKFHWDREGEYHENSSCWIRVAQAWAGSGWGSFFTPRVGQEVLVDFVNGDPEQPVICGSLYNASQVPPYTRGAVNGIRTRSLEGKGKNFSEIRFDDTKDNEHLAIHAEKNHYVTVENDHVEQVDNNHQLSVKNDRMIIVENNQQLTVKNDHIIDVKNNQSNKAGKQIVIEAGSEITLKSGSASITLSSGGDISIKGSNININGQAITLKAGQIALN</sequence>
<evidence type="ECO:0000256" key="1">
    <source>
        <dbReference type="ARBA" id="ARBA00005558"/>
    </source>
</evidence>
<dbReference type="InterPro" id="IPR006531">
    <property type="entry name" value="Gp5/Vgr_OB"/>
</dbReference>
<gene>
    <name evidence="4" type="ORF">C9I94_06835</name>
</gene>
<dbReference type="EMBL" id="PYLZ01000003">
    <property type="protein sequence ID" value="PSW25364.1"/>
    <property type="molecule type" value="Genomic_DNA"/>
</dbReference>
<comment type="similarity">
    <text evidence="1">Belongs to the VgrG protein family.</text>
</comment>
<dbReference type="OrthoDB" id="9762420at2"/>
<dbReference type="STRING" id="680026.AB733_02900"/>
<dbReference type="Gene3D" id="2.30.110.50">
    <property type="match status" value="1"/>
</dbReference>
<comment type="caution">
    <text evidence="4">The sequence shown here is derived from an EMBL/GenBank/DDBJ whole genome shotgun (WGS) entry which is preliminary data.</text>
</comment>
<dbReference type="InterPro" id="IPR037026">
    <property type="entry name" value="Vgr_OB-fold_dom_sf"/>
</dbReference>
<dbReference type="InterPro" id="IPR017847">
    <property type="entry name" value="T6SS_RhsGE_Vgr_subset"/>
</dbReference>
<dbReference type="AlphaFoldDB" id="A0A0J8VE85"/>
<protein>
    <submittedName>
        <fullName evidence="4">Type VI secretion system tip protein VgrG</fullName>
    </submittedName>
</protein>
<dbReference type="InterPro" id="IPR054030">
    <property type="entry name" value="Gp5_Vgr_C"/>
</dbReference>
<reference evidence="4 5" key="1">
    <citation type="submission" date="2018-01" db="EMBL/GenBank/DDBJ databases">
        <title>Whole genome sequencing of Histamine producing bacteria.</title>
        <authorList>
            <person name="Butler K."/>
        </authorList>
    </citation>
    <scope>NUCLEOTIDE SEQUENCE [LARGE SCALE GENOMIC DNA]</scope>
    <source>
        <strain evidence="4 5">DSM 24669</strain>
    </source>
</reference>
<dbReference type="InterPro" id="IPR006533">
    <property type="entry name" value="T6SS_Vgr_RhsGE"/>
</dbReference>
<dbReference type="RefSeq" id="WP_048897420.1">
    <property type="nucleotide sequence ID" value="NZ_AP024853.1"/>
</dbReference>
<dbReference type="Pfam" id="PF04717">
    <property type="entry name" value="Phage_base_V"/>
    <property type="match status" value="1"/>
</dbReference>
<feature type="domain" description="Gp5/Type VI secretion system Vgr protein OB-fold" evidence="2">
    <location>
        <begin position="394"/>
        <end position="461"/>
    </location>
</feature>
<proteinExistence type="inferred from homology"/>
<dbReference type="Gene3D" id="2.40.50.230">
    <property type="entry name" value="Gp5 N-terminal domain"/>
    <property type="match status" value="1"/>
</dbReference>
<dbReference type="SUPFAM" id="SSF69349">
    <property type="entry name" value="Phage fibre proteins"/>
    <property type="match status" value="1"/>
</dbReference>
<evidence type="ECO:0000313" key="5">
    <source>
        <dbReference type="Proteomes" id="UP000240481"/>
    </source>
</evidence>
<dbReference type="Pfam" id="PF22178">
    <property type="entry name" value="Gp5_trimer_C"/>
    <property type="match status" value="1"/>
</dbReference>
<evidence type="ECO:0000259" key="3">
    <source>
        <dbReference type="Pfam" id="PF22178"/>
    </source>
</evidence>
<name>A0A0J8VE85_9GAMM</name>
<dbReference type="NCBIfam" id="TIGR03361">
    <property type="entry name" value="VI_Rhs_Vgr"/>
    <property type="match status" value="1"/>
</dbReference>
<dbReference type="Gene3D" id="4.10.220.110">
    <property type="match status" value="1"/>
</dbReference>
<evidence type="ECO:0000259" key="2">
    <source>
        <dbReference type="Pfam" id="PF04717"/>
    </source>
</evidence>
<accession>A0A0J8VE85</accession>
<dbReference type="SUPFAM" id="SSF69279">
    <property type="entry name" value="Phage tail proteins"/>
    <property type="match status" value="2"/>
</dbReference>
<dbReference type="NCBIfam" id="TIGR01646">
    <property type="entry name" value="vgr_GE"/>
    <property type="match status" value="1"/>
</dbReference>
<keyword evidence="5" id="KW-1185">Reference proteome</keyword>
<dbReference type="Pfam" id="PF05954">
    <property type="entry name" value="Phage_GPD"/>
    <property type="match status" value="1"/>
</dbReference>
<evidence type="ECO:0000313" key="4">
    <source>
        <dbReference type="EMBL" id="PSW25364.1"/>
    </source>
</evidence>